<keyword evidence="2" id="KW-0472">Membrane</keyword>
<feature type="compositionally biased region" description="Low complexity" evidence="1">
    <location>
        <begin position="48"/>
        <end position="73"/>
    </location>
</feature>
<sequence>MVQNVITTNVENSSQQNKYPLVSKLLNENVSKFDDNNEEKQQQKYTTSSSPSHLNFNNLSSSQNQQLQQQKYPQKQHLRRLSEPTILINNGQEEQQKLNLDINENIYQQQSKIRRRSREGQVTYLWSFYYIFFLINNIHQNTSNG</sequence>
<evidence type="ECO:0000256" key="2">
    <source>
        <dbReference type="SAM" id="Phobius"/>
    </source>
</evidence>
<organism evidence="3 4">
    <name type="scientific">Meloidogyne enterolobii</name>
    <name type="common">Root-knot nematode worm</name>
    <name type="synonym">Meloidogyne mayaguensis</name>
    <dbReference type="NCBI Taxonomy" id="390850"/>
    <lineage>
        <taxon>Eukaryota</taxon>
        <taxon>Metazoa</taxon>
        <taxon>Ecdysozoa</taxon>
        <taxon>Nematoda</taxon>
        <taxon>Chromadorea</taxon>
        <taxon>Rhabditida</taxon>
        <taxon>Tylenchina</taxon>
        <taxon>Tylenchomorpha</taxon>
        <taxon>Tylenchoidea</taxon>
        <taxon>Meloidogynidae</taxon>
        <taxon>Meloidogyninae</taxon>
        <taxon>Meloidogyne</taxon>
    </lineage>
</organism>
<protein>
    <submittedName>
        <fullName evidence="3">Uncharacterized protein</fullName>
    </submittedName>
</protein>
<keyword evidence="2" id="KW-1133">Transmembrane helix</keyword>
<dbReference type="EMBL" id="CAJEWN010000396">
    <property type="protein sequence ID" value="CAD2181301.1"/>
    <property type="molecule type" value="Genomic_DNA"/>
</dbReference>
<accession>A0A6V7W4Q9</accession>
<evidence type="ECO:0000256" key="1">
    <source>
        <dbReference type="SAM" id="MobiDB-lite"/>
    </source>
</evidence>
<dbReference type="Proteomes" id="UP000580250">
    <property type="component" value="Unassembled WGS sequence"/>
</dbReference>
<evidence type="ECO:0000313" key="4">
    <source>
        <dbReference type="Proteomes" id="UP000580250"/>
    </source>
</evidence>
<proteinExistence type="predicted"/>
<keyword evidence="2" id="KW-0812">Transmembrane</keyword>
<evidence type="ECO:0000313" key="3">
    <source>
        <dbReference type="EMBL" id="CAD2181301.1"/>
    </source>
</evidence>
<dbReference type="AlphaFoldDB" id="A0A6V7W4Q9"/>
<feature type="transmembrane region" description="Helical" evidence="2">
    <location>
        <begin position="122"/>
        <end position="139"/>
    </location>
</feature>
<comment type="caution">
    <text evidence="3">The sequence shown here is derived from an EMBL/GenBank/DDBJ whole genome shotgun (WGS) entry which is preliminary data.</text>
</comment>
<name>A0A6V7W4Q9_MELEN</name>
<gene>
    <name evidence="3" type="ORF">MENT_LOCUS33438</name>
</gene>
<reference evidence="3 4" key="1">
    <citation type="submission" date="2020-08" db="EMBL/GenBank/DDBJ databases">
        <authorList>
            <person name="Koutsovoulos G."/>
            <person name="Danchin GJ E."/>
        </authorList>
    </citation>
    <scope>NUCLEOTIDE SEQUENCE [LARGE SCALE GENOMIC DNA]</scope>
</reference>
<feature type="region of interest" description="Disordered" evidence="1">
    <location>
        <begin position="36"/>
        <end position="76"/>
    </location>
</feature>